<dbReference type="PANTHER" id="PTHR31011:SF2">
    <property type="entry name" value="PROTEIN STB2-RELATED"/>
    <property type="match status" value="1"/>
</dbReference>
<evidence type="ECO:0000313" key="6">
    <source>
        <dbReference type="Proteomes" id="UP000243797"/>
    </source>
</evidence>
<reference evidence="5 6" key="1">
    <citation type="submission" date="2017-06" db="EMBL/GenBank/DDBJ databases">
        <title>Draft genome sequence of a variant of Elsinoe murrayae.</title>
        <authorList>
            <person name="Cheng Q."/>
        </authorList>
    </citation>
    <scope>NUCLEOTIDE SEQUENCE [LARGE SCALE GENOMIC DNA]</scope>
    <source>
        <strain evidence="5 6">CQ-2017a</strain>
    </source>
</reference>
<feature type="transmembrane region" description="Helical" evidence="3">
    <location>
        <begin position="994"/>
        <end position="1018"/>
    </location>
</feature>
<evidence type="ECO:0000259" key="4">
    <source>
        <dbReference type="Pfam" id="PF25995"/>
    </source>
</evidence>
<feature type="transmembrane region" description="Helical" evidence="3">
    <location>
        <begin position="1091"/>
        <end position="1108"/>
    </location>
</feature>
<feature type="compositionally biased region" description="Basic and acidic residues" evidence="2">
    <location>
        <begin position="14"/>
        <end position="23"/>
    </location>
</feature>
<dbReference type="OrthoDB" id="19806at2759"/>
<feature type="coiled-coil region" evidence="1">
    <location>
        <begin position="756"/>
        <end position="854"/>
    </location>
</feature>
<organism evidence="5 6">
    <name type="scientific">Sphaceloma murrayae</name>
    <dbReference type="NCBI Taxonomy" id="2082308"/>
    <lineage>
        <taxon>Eukaryota</taxon>
        <taxon>Fungi</taxon>
        <taxon>Dikarya</taxon>
        <taxon>Ascomycota</taxon>
        <taxon>Pezizomycotina</taxon>
        <taxon>Dothideomycetes</taxon>
        <taxon>Dothideomycetidae</taxon>
        <taxon>Myriangiales</taxon>
        <taxon>Elsinoaceae</taxon>
        <taxon>Sphaceloma</taxon>
    </lineage>
</organism>
<protein>
    <submittedName>
        <fullName evidence="5">UPF0658 Golgi apparatus membrane protein</fullName>
    </submittedName>
</protein>
<name>A0A2K1R2S3_9PEZI</name>
<keyword evidence="3" id="KW-1133">Transmembrane helix</keyword>
<comment type="caution">
    <text evidence="5">The sequence shown here is derived from an EMBL/GenBank/DDBJ whole genome shotgun (WGS) entry which is preliminary data.</text>
</comment>
<keyword evidence="3" id="KW-0472">Membrane</keyword>
<feature type="domain" description="STB6-like N-terminal" evidence="4">
    <location>
        <begin position="50"/>
        <end position="189"/>
    </location>
</feature>
<keyword evidence="3" id="KW-0812">Transmembrane</keyword>
<evidence type="ECO:0000256" key="2">
    <source>
        <dbReference type="SAM" id="MobiDB-lite"/>
    </source>
</evidence>
<feature type="transmembrane region" description="Helical" evidence="3">
    <location>
        <begin position="1156"/>
        <end position="1180"/>
    </location>
</feature>
<feature type="region of interest" description="Disordered" evidence="2">
    <location>
        <begin position="441"/>
        <end position="497"/>
    </location>
</feature>
<feature type="transmembrane region" description="Helical" evidence="3">
    <location>
        <begin position="1220"/>
        <end position="1237"/>
    </location>
</feature>
<feature type="region of interest" description="Disordered" evidence="2">
    <location>
        <begin position="1"/>
        <end position="35"/>
    </location>
</feature>
<proteinExistence type="predicted"/>
<feature type="compositionally biased region" description="Low complexity" evidence="2">
    <location>
        <begin position="552"/>
        <end position="570"/>
    </location>
</feature>
<dbReference type="Proteomes" id="UP000243797">
    <property type="component" value="Unassembled WGS sequence"/>
</dbReference>
<evidence type="ECO:0000256" key="1">
    <source>
        <dbReference type="SAM" id="Coils"/>
    </source>
</evidence>
<gene>
    <name evidence="5" type="ORF">CAC42_940</name>
</gene>
<feature type="region of interest" description="Disordered" evidence="2">
    <location>
        <begin position="894"/>
        <end position="921"/>
    </location>
</feature>
<feature type="transmembrane region" description="Helical" evidence="3">
    <location>
        <begin position="1267"/>
        <end position="1290"/>
    </location>
</feature>
<accession>A0A2K1R2S3</accession>
<keyword evidence="1" id="KW-0175">Coiled coil</keyword>
<keyword evidence="6" id="KW-1185">Reference proteome</keyword>
<dbReference type="STRING" id="2082308.A0A2K1R2S3"/>
<evidence type="ECO:0000256" key="3">
    <source>
        <dbReference type="SAM" id="Phobius"/>
    </source>
</evidence>
<feature type="region of interest" description="Disordered" evidence="2">
    <location>
        <begin position="517"/>
        <end position="646"/>
    </location>
</feature>
<feature type="transmembrane region" description="Helical" evidence="3">
    <location>
        <begin position="1192"/>
        <end position="1213"/>
    </location>
</feature>
<dbReference type="InterPro" id="IPR038919">
    <property type="entry name" value="STB2/STB2"/>
</dbReference>
<feature type="compositionally biased region" description="Polar residues" evidence="2">
    <location>
        <begin position="895"/>
        <end position="918"/>
    </location>
</feature>
<sequence>MSADRKSRSWSRTRSSDSDNGKTERRKSKDLRRSIDYGKNKRQSVDIHSQRFLLTDPIAFRYLEDDPSVTVIEYRREIAGYQSYIVEQWATSRSHPTFTITTYTGDSSDKITASILGIPKDQSIWSKRLQVYFKALNHFHARRRDTPDGIIMITSLPGFPSSLTVIQVPEGNISKHYADFFVNENLKRLGCSGRVGLNLAYPNGATVAKYYQLYRTHERIPLYSSVIELVRMCQMALYMFDLLGNDYLDGLLCDVTEKAILEWWAIFGTEMYGVEAHDGILGPTTVAGLLGLLLGARNRLHALGAPVSKDAFELDHMKRGISHFQKTQRLTKSRRLDEKTLFKLHAVTEKAANAEGWRLPRAVKTTVAELSGRGEEMVQEGTSRKAKAGIADIETIDIEVFEQLVSGERCKWLWQGKSLKRTDTNNLGEASLEGVVAGAKAVSSEEANKKAKRLSDGANRASFEEPSASRATRASLEEPRPLPRQHSHRLSAANRVHGVFDDGRAGMDRLRSAVSIHKRPLENGHGTDLSDEATASSKTSKESRSHAKRPAPTRSYTSPVSSPSRSLTSTNGPPNSRRADRSPLQTPVDRPMTSIDERRGSYTIEASKNLNDVLKSPDRSNAPPLAPSDNAAAKDESIPNSPDYHTIDMNEVSLTPGTIETDIPISLRRTQSASSILERCHKENHDPWDLHRQLSFSIAEDSMYHSINFPGAEEGSQENTEQIYVGQRFHAERLKTLRSAIAHISRNEAKWTSHQINLLAEQLRQAEDDQEQLREYYDGPAQAAQNLRDMASAMLRDEQEILNEGKRELETLAAKLDYEIANLRGKVEDVELGVDDFERAVAAAEQRVDEVEREVEGKEGWRCVVSTTPSPAFFQIRPTNAPFASTCNKAPATTPIPNSASSTRSLPGSISQPNTLKNPSEAALPHAAPFTFKTSGHKKRVSLLGGSQTSHHDYYPIERAIAPGGYHDRQGLTPQSVTQSQVKRKKMYWPNSTWTWGLFLVVIGQAVIGLALEGYVFGRFIQALRGGPHTPEVRSIDTFLSLFIFGFLYEVYLTWDALKNKNTIQVIGLCCYNVGLVIYAAVQVDQIQDSIITLASTGTAITADLWPILRPFLVAVPCITALGTVLICIAAWKLYDEFSWSIYKNISADVAMRRRYLVYLIYITLLKFDFFFFASFTVQFLVVVLETKDVEFALTIVALPIIIIVLFLAAFWARRESVPGMVAVMIMYLAAMAYFLFKLVRMYDDASPAGILRVQTYIPARRGLTTFAVLTLLLLVATIFNAMWCTLNFAKGLKPHLEKRKMQNTEDKVYPYETNVPYNGAVPLGQVTTRMTID</sequence>
<dbReference type="InParanoid" id="A0A2K1R2S3"/>
<feature type="transmembrane region" description="Helical" evidence="3">
    <location>
        <begin position="1114"/>
        <end position="1135"/>
    </location>
</feature>
<evidence type="ECO:0000313" key="5">
    <source>
        <dbReference type="EMBL" id="PNS21581.1"/>
    </source>
</evidence>
<feature type="transmembrane region" description="Helical" evidence="3">
    <location>
        <begin position="1064"/>
        <end position="1082"/>
    </location>
</feature>
<dbReference type="InterPro" id="IPR059025">
    <property type="entry name" value="STB6_N"/>
</dbReference>
<dbReference type="Pfam" id="PF25995">
    <property type="entry name" value="STB6_N"/>
    <property type="match status" value="1"/>
</dbReference>
<dbReference type="EMBL" id="NKHZ01000011">
    <property type="protein sequence ID" value="PNS21581.1"/>
    <property type="molecule type" value="Genomic_DNA"/>
</dbReference>
<feature type="transmembrane region" description="Helical" evidence="3">
    <location>
        <begin position="1039"/>
        <end position="1058"/>
    </location>
</feature>
<feature type="compositionally biased region" description="Basic and acidic residues" evidence="2">
    <location>
        <begin position="446"/>
        <end position="455"/>
    </location>
</feature>
<dbReference type="GO" id="GO:0070822">
    <property type="term" value="C:Sin3-type complex"/>
    <property type="evidence" value="ECO:0007669"/>
    <property type="project" value="TreeGrafter"/>
</dbReference>
<dbReference type="PANTHER" id="PTHR31011">
    <property type="entry name" value="PROTEIN STB2-RELATED"/>
    <property type="match status" value="1"/>
</dbReference>